<keyword evidence="3" id="KW-1185">Reference proteome</keyword>
<evidence type="ECO:0000259" key="1">
    <source>
        <dbReference type="Pfam" id="PF06114"/>
    </source>
</evidence>
<sequence length="259" mass="29347">MEAAYDPAAKAKQVLESMGITNLPATHLDEIAQMQHIRVGKQNLPDDPKLSGLLLFCGEKRAILINTHISNSGRINFTFAHELGHHFLQHTPTYYLDGQRGFRCTVEDVQNGGRPKEAEANRFASVFLLPEDQFRLAMVGSALDYTLIATLARQFRVSKHACCNRLLEFTREPYIVIRSRGYAITEIRTSAAARRKLPKLESIPQGTFAYEAITENKNQDAFDEIDAAKWLSGSNLPLHLYEWTRGSWPDNISMTILRW</sequence>
<accession>A0A6N8HV20</accession>
<feature type="domain" description="IrrE N-terminal-like" evidence="1">
    <location>
        <begin position="60"/>
        <end position="166"/>
    </location>
</feature>
<dbReference type="PANTHER" id="PTHR43236">
    <property type="entry name" value="ANTITOXIN HIGA1"/>
    <property type="match status" value="1"/>
</dbReference>
<evidence type="ECO:0000313" key="2">
    <source>
        <dbReference type="EMBL" id="MVB09488.1"/>
    </source>
</evidence>
<proteinExistence type="predicted"/>
<dbReference type="Pfam" id="PF06114">
    <property type="entry name" value="Peptidase_M78"/>
    <property type="match status" value="1"/>
</dbReference>
<name>A0A6N8HV20_9FIRM</name>
<dbReference type="Gene3D" id="1.10.10.2910">
    <property type="match status" value="1"/>
</dbReference>
<reference evidence="2 3" key="1">
    <citation type="submission" date="2019-09" db="EMBL/GenBank/DDBJ databases">
        <title>Genome sequence of Clostridium sp. EA1.</title>
        <authorList>
            <person name="Poehlein A."/>
            <person name="Bengelsdorf F.R."/>
            <person name="Daniel R."/>
        </authorList>
    </citation>
    <scope>NUCLEOTIDE SEQUENCE [LARGE SCALE GENOMIC DNA]</scope>
    <source>
        <strain evidence="2 3">EA1</strain>
    </source>
</reference>
<organism evidence="2 3">
    <name type="scientific">Caproicibacter fermentans</name>
    <dbReference type="NCBI Taxonomy" id="2576756"/>
    <lineage>
        <taxon>Bacteria</taxon>
        <taxon>Bacillati</taxon>
        <taxon>Bacillota</taxon>
        <taxon>Clostridia</taxon>
        <taxon>Eubacteriales</taxon>
        <taxon>Acutalibacteraceae</taxon>
        <taxon>Caproicibacter</taxon>
    </lineage>
</organism>
<gene>
    <name evidence="2" type="ORF">CAFE_01440</name>
</gene>
<dbReference type="PANTHER" id="PTHR43236:SF2">
    <property type="entry name" value="BLL0069 PROTEIN"/>
    <property type="match status" value="1"/>
</dbReference>
<evidence type="ECO:0000313" key="3">
    <source>
        <dbReference type="Proteomes" id="UP000469440"/>
    </source>
</evidence>
<dbReference type="AlphaFoldDB" id="A0A6N8HV20"/>
<dbReference type="Proteomes" id="UP000469440">
    <property type="component" value="Unassembled WGS sequence"/>
</dbReference>
<dbReference type="EMBL" id="VWXL01000003">
    <property type="protein sequence ID" value="MVB09488.1"/>
    <property type="molecule type" value="Genomic_DNA"/>
</dbReference>
<dbReference type="InterPro" id="IPR052345">
    <property type="entry name" value="Rad_response_metalloprotease"/>
</dbReference>
<comment type="caution">
    <text evidence="2">The sequence shown here is derived from an EMBL/GenBank/DDBJ whole genome shotgun (WGS) entry which is preliminary data.</text>
</comment>
<protein>
    <recommendedName>
        <fullName evidence="1">IrrE N-terminal-like domain-containing protein</fullName>
    </recommendedName>
</protein>
<dbReference type="InterPro" id="IPR010359">
    <property type="entry name" value="IrrE_HExxH"/>
</dbReference>